<evidence type="ECO:0000256" key="6">
    <source>
        <dbReference type="ARBA" id="ARBA00023136"/>
    </source>
</evidence>
<dbReference type="GO" id="GO:0005743">
    <property type="term" value="C:mitochondrial inner membrane"/>
    <property type="evidence" value="ECO:0007669"/>
    <property type="project" value="UniProtKB-SubCell"/>
</dbReference>
<dbReference type="InterPro" id="IPR044202">
    <property type="entry name" value="LETM1/MDM38-like"/>
</dbReference>
<feature type="compositionally biased region" description="Low complexity" evidence="8">
    <location>
        <begin position="70"/>
        <end position="80"/>
    </location>
</feature>
<feature type="compositionally biased region" description="Polar residues" evidence="8">
    <location>
        <begin position="81"/>
        <end position="94"/>
    </location>
</feature>
<keyword evidence="11" id="KW-1185">Reference proteome</keyword>
<dbReference type="OrthoDB" id="73691at2759"/>
<accession>A0A8E2JJK9</accession>
<evidence type="ECO:0000313" key="10">
    <source>
        <dbReference type="EMBL" id="OCK84424.1"/>
    </source>
</evidence>
<evidence type="ECO:0000256" key="2">
    <source>
        <dbReference type="ARBA" id="ARBA00022692"/>
    </source>
</evidence>
<keyword evidence="6" id="KW-0472">Membrane</keyword>
<dbReference type="PROSITE" id="PS51758">
    <property type="entry name" value="LETM1_RBD"/>
    <property type="match status" value="1"/>
</dbReference>
<dbReference type="PANTHER" id="PTHR14009:SF1">
    <property type="entry name" value="MITOCHONDRIAL PROTON_CALCIUM EXCHANGER PROTEIN"/>
    <property type="match status" value="1"/>
</dbReference>
<evidence type="ECO:0000259" key="9">
    <source>
        <dbReference type="PROSITE" id="PS51758"/>
    </source>
</evidence>
<evidence type="ECO:0000256" key="5">
    <source>
        <dbReference type="ARBA" id="ARBA00023128"/>
    </source>
</evidence>
<keyword evidence="3" id="KW-0999">Mitochondrion inner membrane</keyword>
<feature type="domain" description="Letm1 RBD" evidence="9">
    <location>
        <begin position="131"/>
        <end position="292"/>
    </location>
</feature>
<keyword evidence="2" id="KW-0812">Transmembrane</keyword>
<evidence type="ECO:0000256" key="4">
    <source>
        <dbReference type="ARBA" id="ARBA00022989"/>
    </source>
</evidence>
<name>A0A8E2JJK9_9PEZI</name>
<organism evidence="10 11">
    <name type="scientific">Lepidopterella palustris CBS 459.81</name>
    <dbReference type="NCBI Taxonomy" id="1314670"/>
    <lineage>
        <taxon>Eukaryota</taxon>
        <taxon>Fungi</taxon>
        <taxon>Dikarya</taxon>
        <taxon>Ascomycota</taxon>
        <taxon>Pezizomycotina</taxon>
        <taxon>Dothideomycetes</taxon>
        <taxon>Pleosporomycetidae</taxon>
        <taxon>Mytilinidiales</taxon>
        <taxon>Argynnaceae</taxon>
        <taxon>Lepidopterella</taxon>
    </lineage>
</organism>
<feature type="non-terminal residue" evidence="10">
    <location>
        <position position="1"/>
    </location>
</feature>
<dbReference type="InterPro" id="IPR033122">
    <property type="entry name" value="LETM1-like_RBD"/>
</dbReference>
<dbReference type="Proteomes" id="UP000250266">
    <property type="component" value="Unassembled WGS sequence"/>
</dbReference>
<evidence type="ECO:0000256" key="7">
    <source>
        <dbReference type="PROSITE-ProRule" id="PRU01094"/>
    </source>
</evidence>
<evidence type="ECO:0000256" key="3">
    <source>
        <dbReference type="ARBA" id="ARBA00022792"/>
    </source>
</evidence>
<dbReference type="EMBL" id="KV744838">
    <property type="protein sequence ID" value="OCK84424.1"/>
    <property type="molecule type" value="Genomic_DNA"/>
</dbReference>
<comment type="subcellular location">
    <subcellularLocation>
        <location evidence="1">Mitochondrion inner membrane</location>
        <topology evidence="1">Single-pass membrane protein</topology>
    </subcellularLocation>
</comment>
<sequence>LVFPLPSPLLNPPSSIHPAPLVIAPRGANQGLASYLYNSGKSYIGFYKDGINRVRANHKLAKAVGAKLRASSSSSGPASATPGNKKNYQTPQTELTLPRVTRAEYQLVLRSYRDMLRLPGFAFLVLAMGEWLPLIAIWITPVVPVPCRIPGQIRRELEKLERRRQIRLQRLGRTYTAAELFGDADTDAEGVDVEKLPLPALLHFSAQLGCHSSVWDMLFLTPPAVLLRWSVGRRLRYLEKDDAMIRRDGGVKGLSGEEVRVACVERGIDTLGRKEEELRRELDSWFGEGGER</sequence>
<proteinExistence type="predicted"/>
<dbReference type="GO" id="GO:0030003">
    <property type="term" value="P:intracellular monoatomic cation homeostasis"/>
    <property type="evidence" value="ECO:0007669"/>
    <property type="project" value="TreeGrafter"/>
</dbReference>
<evidence type="ECO:0000313" key="11">
    <source>
        <dbReference type="Proteomes" id="UP000250266"/>
    </source>
</evidence>
<evidence type="ECO:0000256" key="8">
    <source>
        <dbReference type="SAM" id="MobiDB-lite"/>
    </source>
</evidence>
<dbReference type="AlphaFoldDB" id="A0A8E2JJK9"/>
<keyword evidence="5 7" id="KW-0496">Mitochondrion</keyword>
<keyword evidence="4" id="KW-1133">Transmembrane helix</keyword>
<protein>
    <recommendedName>
        <fullName evidence="9">Letm1 RBD domain-containing protein</fullName>
    </recommendedName>
</protein>
<dbReference type="GO" id="GO:0043022">
    <property type="term" value="F:ribosome binding"/>
    <property type="evidence" value="ECO:0007669"/>
    <property type="project" value="InterPro"/>
</dbReference>
<gene>
    <name evidence="10" type="ORF">K432DRAFT_378644</name>
</gene>
<reference evidence="10 11" key="1">
    <citation type="journal article" date="2016" name="Nat. Commun.">
        <title>Ectomycorrhizal ecology is imprinted in the genome of the dominant symbiotic fungus Cenococcum geophilum.</title>
        <authorList>
            <consortium name="DOE Joint Genome Institute"/>
            <person name="Peter M."/>
            <person name="Kohler A."/>
            <person name="Ohm R.A."/>
            <person name="Kuo A."/>
            <person name="Krutzmann J."/>
            <person name="Morin E."/>
            <person name="Arend M."/>
            <person name="Barry K.W."/>
            <person name="Binder M."/>
            <person name="Choi C."/>
            <person name="Clum A."/>
            <person name="Copeland A."/>
            <person name="Grisel N."/>
            <person name="Haridas S."/>
            <person name="Kipfer T."/>
            <person name="LaButti K."/>
            <person name="Lindquist E."/>
            <person name="Lipzen A."/>
            <person name="Maire R."/>
            <person name="Meier B."/>
            <person name="Mihaltcheva S."/>
            <person name="Molinier V."/>
            <person name="Murat C."/>
            <person name="Poggeler S."/>
            <person name="Quandt C.A."/>
            <person name="Sperisen C."/>
            <person name="Tritt A."/>
            <person name="Tisserant E."/>
            <person name="Crous P.W."/>
            <person name="Henrissat B."/>
            <person name="Nehls U."/>
            <person name="Egli S."/>
            <person name="Spatafora J.W."/>
            <person name="Grigoriev I.V."/>
            <person name="Martin F.M."/>
        </authorList>
    </citation>
    <scope>NUCLEOTIDE SEQUENCE [LARGE SCALE GENOMIC DNA]</scope>
    <source>
        <strain evidence="10 11">CBS 459.81</strain>
    </source>
</reference>
<dbReference type="Pfam" id="PF07766">
    <property type="entry name" value="LETM1_RBD"/>
    <property type="match status" value="1"/>
</dbReference>
<evidence type="ECO:0000256" key="1">
    <source>
        <dbReference type="ARBA" id="ARBA00004434"/>
    </source>
</evidence>
<dbReference type="PANTHER" id="PTHR14009">
    <property type="entry name" value="LEUCINE ZIPPER-EF-HAND CONTAINING TRANSMEMBRANE PROTEIN"/>
    <property type="match status" value="1"/>
</dbReference>
<feature type="region of interest" description="Disordered" evidence="8">
    <location>
        <begin position="68"/>
        <end position="94"/>
    </location>
</feature>